<dbReference type="InterPro" id="IPR015421">
    <property type="entry name" value="PyrdxlP-dep_Trfase_major"/>
</dbReference>
<reference evidence="6" key="1">
    <citation type="submission" date="2016-10" db="EMBL/GenBank/DDBJ databases">
        <authorList>
            <person name="de Groot N.N."/>
        </authorList>
    </citation>
    <scope>NUCLEOTIDE SEQUENCE</scope>
</reference>
<feature type="domain" description="Aminotransferase class I/classII large" evidence="5">
    <location>
        <begin position="27"/>
        <end position="356"/>
    </location>
</feature>
<dbReference type="Gene3D" id="3.40.640.10">
    <property type="entry name" value="Type I PLP-dependent aspartate aminotransferase-like (Major domain)"/>
    <property type="match status" value="1"/>
</dbReference>
<keyword evidence="6" id="KW-0012">Acyltransferase</keyword>
<keyword evidence="3 6" id="KW-0808">Transferase</keyword>
<comment type="similarity">
    <text evidence="2">Belongs to the class-II pyridoxal-phosphate-dependent aminotransferase family. BioF subfamily.</text>
</comment>
<dbReference type="PANTHER" id="PTHR13693">
    <property type="entry name" value="CLASS II AMINOTRANSFERASE/8-AMINO-7-OXONONANOATE SYNTHASE"/>
    <property type="match status" value="1"/>
</dbReference>
<comment type="cofactor">
    <cofactor evidence="1">
        <name>pyridoxal 5'-phosphate</name>
        <dbReference type="ChEBI" id="CHEBI:597326"/>
    </cofactor>
</comment>
<gene>
    <name evidence="6" type="ORF">MNB_SV-5-1112</name>
</gene>
<dbReference type="PROSITE" id="PS00599">
    <property type="entry name" value="AA_TRANSFER_CLASS_2"/>
    <property type="match status" value="1"/>
</dbReference>
<dbReference type="SUPFAM" id="SSF53383">
    <property type="entry name" value="PLP-dependent transferases"/>
    <property type="match status" value="1"/>
</dbReference>
<accession>A0A1W1EDV4</accession>
<dbReference type="EC" id="2.3.1.47" evidence="6"/>
<dbReference type="Gene3D" id="3.90.1150.10">
    <property type="entry name" value="Aspartate Aminotransferase, domain 1"/>
    <property type="match status" value="1"/>
</dbReference>
<sequence length="364" mass="41089">MYENELKALKHAGRFRERKIYDIGLDDFASNDYLGLSRNKKQFKKAVKLVNEFTVLSSKASMLVNGYHPIHRIFEIELADRNNFEQGLVVGSGFLANMALIEALVRKSDKLFMDEEYHASGVMASKLLGDRVVTFKHNDADDLRAKLEQYPATRQIIAVEGIYSMSGEICSKDIFTLADEVKAMMIVDEAHSAGVLGKNLLGVFEYHNITVNERHIKMGTLGKAYGSYGAYILSSKNIISFLENRAKPIIYSTAPSVFDTALALVNFQYIQKNAKKLRKKIKKRQNVVKDFLGIDIKSLILPIEMVDNEFAIFMQDGLMQQDYLVGAIRQPTVPKPILRVILNLSVSSKKLKHVLALIKHNIVQ</sequence>
<dbReference type="InterPro" id="IPR015424">
    <property type="entry name" value="PyrdxlP-dep_Trfase"/>
</dbReference>
<dbReference type="AlphaFoldDB" id="A0A1W1EDV4"/>
<dbReference type="PANTHER" id="PTHR13693:SF77">
    <property type="entry name" value="8-AMINO-7-OXONONANOATE SYNTHASE"/>
    <property type="match status" value="1"/>
</dbReference>
<evidence type="ECO:0000256" key="1">
    <source>
        <dbReference type="ARBA" id="ARBA00001933"/>
    </source>
</evidence>
<dbReference type="Pfam" id="PF00155">
    <property type="entry name" value="Aminotran_1_2"/>
    <property type="match status" value="1"/>
</dbReference>
<proteinExistence type="inferred from homology"/>
<dbReference type="InterPro" id="IPR015422">
    <property type="entry name" value="PyrdxlP-dep_Trfase_small"/>
</dbReference>
<evidence type="ECO:0000259" key="5">
    <source>
        <dbReference type="Pfam" id="PF00155"/>
    </source>
</evidence>
<evidence type="ECO:0000256" key="3">
    <source>
        <dbReference type="ARBA" id="ARBA00022679"/>
    </source>
</evidence>
<dbReference type="InterPro" id="IPR004839">
    <property type="entry name" value="Aminotransferase_I/II_large"/>
</dbReference>
<organism evidence="6">
    <name type="scientific">hydrothermal vent metagenome</name>
    <dbReference type="NCBI Taxonomy" id="652676"/>
    <lineage>
        <taxon>unclassified sequences</taxon>
        <taxon>metagenomes</taxon>
        <taxon>ecological metagenomes</taxon>
    </lineage>
</organism>
<dbReference type="GO" id="GO:0030170">
    <property type="term" value="F:pyridoxal phosphate binding"/>
    <property type="evidence" value="ECO:0007669"/>
    <property type="project" value="InterPro"/>
</dbReference>
<evidence type="ECO:0000256" key="4">
    <source>
        <dbReference type="ARBA" id="ARBA00022898"/>
    </source>
</evidence>
<dbReference type="InterPro" id="IPR050087">
    <property type="entry name" value="AON_synthase_class-II"/>
</dbReference>
<dbReference type="GO" id="GO:0008710">
    <property type="term" value="F:8-amino-7-oxononanoate synthase activity"/>
    <property type="evidence" value="ECO:0007669"/>
    <property type="project" value="UniProtKB-EC"/>
</dbReference>
<protein>
    <submittedName>
        <fullName evidence="6">8-amino-7-oxononanoate synthase</fullName>
        <ecNumber evidence="6">2.3.1.47</ecNumber>
    </submittedName>
</protein>
<dbReference type="EMBL" id="FPKX01000040">
    <property type="protein sequence ID" value="SFZ98211.1"/>
    <property type="molecule type" value="Genomic_DNA"/>
</dbReference>
<dbReference type="InterPro" id="IPR001917">
    <property type="entry name" value="Aminotrans_II_pyridoxalP_BS"/>
</dbReference>
<evidence type="ECO:0000256" key="2">
    <source>
        <dbReference type="ARBA" id="ARBA00010008"/>
    </source>
</evidence>
<name>A0A1W1EDV4_9ZZZZ</name>
<evidence type="ECO:0000313" key="6">
    <source>
        <dbReference type="EMBL" id="SFZ98211.1"/>
    </source>
</evidence>
<keyword evidence="4" id="KW-0663">Pyridoxal phosphate</keyword>